<reference evidence="1 2" key="1">
    <citation type="journal article" date="2021" name="BMC Genomics">
        <title>Datura genome reveals duplications of psychoactive alkaloid biosynthetic genes and high mutation rate following tissue culture.</title>
        <authorList>
            <person name="Rajewski A."/>
            <person name="Carter-House D."/>
            <person name="Stajich J."/>
            <person name="Litt A."/>
        </authorList>
    </citation>
    <scope>NUCLEOTIDE SEQUENCE [LARGE SCALE GENOMIC DNA]</scope>
    <source>
        <strain evidence="1">AR-01</strain>
    </source>
</reference>
<dbReference type="EMBL" id="JACEIK010000591">
    <property type="protein sequence ID" value="MCD7459526.1"/>
    <property type="molecule type" value="Genomic_DNA"/>
</dbReference>
<evidence type="ECO:0000313" key="1">
    <source>
        <dbReference type="EMBL" id="MCD7459526.1"/>
    </source>
</evidence>
<organism evidence="1 2">
    <name type="scientific">Datura stramonium</name>
    <name type="common">Jimsonweed</name>
    <name type="synonym">Common thornapple</name>
    <dbReference type="NCBI Taxonomy" id="4076"/>
    <lineage>
        <taxon>Eukaryota</taxon>
        <taxon>Viridiplantae</taxon>
        <taxon>Streptophyta</taxon>
        <taxon>Embryophyta</taxon>
        <taxon>Tracheophyta</taxon>
        <taxon>Spermatophyta</taxon>
        <taxon>Magnoliopsida</taxon>
        <taxon>eudicotyledons</taxon>
        <taxon>Gunneridae</taxon>
        <taxon>Pentapetalae</taxon>
        <taxon>asterids</taxon>
        <taxon>lamiids</taxon>
        <taxon>Solanales</taxon>
        <taxon>Solanaceae</taxon>
        <taxon>Solanoideae</taxon>
        <taxon>Datureae</taxon>
        <taxon>Datura</taxon>
    </lineage>
</organism>
<dbReference type="Proteomes" id="UP000823775">
    <property type="component" value="Unassembled WGS sequence"/>
</dbReference>
<sequence>MVHCLWLHRCCGGLSVFNGVGRREDARGGEEKKKGKIYYRWFLRRTVRGREKMCFSVGLVVWRERKKKREERDARVLLLLCRLGEETVMVAGDEGEREREGCCGDVMVVRRRWIRFCGRREGNRGKGRWWPLSGGVGVREEEVGAAARVLLRGKNEECHE</sequence>
<name>A0ABS8SKY0_DATST</name>
<protein>
    <submittedName>
        <fullName evidence="1">Uncharacterized protein</fullName>
    </submittedName>
</protein>
<accession>A0ABS8SKY0</accession>
<proteinExistence type="predicted"/>
<comment type="caution">
    <text evidence="1">The sequence shown here is derived from an EMBL/GenBank/DDBJ whole genome shotgun (WGS) entry which is preliminary data.</text>
</comment>
<gene>
    <name evidence="1" type="ORF">HAX54_041172</name>
</gene>
<keyword evidence="2" id="KW-1185">Reference proteome</keyword>
<evidence type="ECO:0000313" key="2">
    <source>
        <dbReference type="Proteomes" id="UP000823775"/>
    </source>
</evidence>